<keyword evidence="4" id="KW-0472">Membrane</keyword>
<feature type="transmembrane region" description="Helical" evidence="4">
    <location>
        <begin position="12"/>
        <end position="30"/>
    </location>
</feature>
<evidence type="ECO:0000256" key="2">
    <source>
        <dbReference type="ARBA" id="ARBA00022481"/>
    </source>
</evidence>
<keyword evidence="4" id="KW-0812">Transmembrane</keyword>
<comment type="similarity">
    <text evidence="1 3">Belongs to the N-Me-Phe pilin family.</text>
</comment>
<dbReference type="Pfam" id="PF07963">
    <property type="entry name" value="N_methyl"/>
    <property type="match status" value="1"/>
</dbReference>
<dbReference type="PANTHER" id="PTHR30093:SF34">
    <property type="entry name" value="PREPILIN PEPTIDASE-DEPENDENT PROTEIN D"/>
    <property type="match status" value="1"/>
</dbReference>
<dbReference type="InterPro" id="IPR012902">
    <property type="entry name" value="N_methyl_site"/>
</dbReference>
<keyword evidence="4" id="KW-1133">Transmembrane helix</keyword>
<dbReference type="GO" id="GO:0043107">
    <property type="term" value="P:type IV pilus-dependent motility"/>
    <property type="evidence" value="ECO:0007669"/>
    <property type="project" value="TreeGrafter"/>
</dbReference>
<evidence type="ECO:0000256" key="4">
    <source>
        <dbReference type="SAM" id="Phobius"/>
    </source>
</evidence>
<sequence length="145" mass="14808">MKNQKGFTLIELMIVVAIIAILAAIALPAYQDYVARSQVSEAMTLSSGAKTAVTEYYADKGAFPTTNAMAGLAGASSINGKYVASVTVGANGVITAKMKGSGSVSSKVAGRDFALVPADAGGSITWDCKGSATTIDAKYRPSSCR</sequence>
<dbReference type="Proteomes" id="UP000634179">
    <property type="component" value="Unassembled WGS sequence"/>
</dbReference>
<dbReference type="AlphaFoldDB" id="A0AA40Y7F5"/>
<name>A0AA40Y7F5_STEMA</name>
<keyword evidence="2" id="KW-0488">Methylation</keyword>
<evidence type="ECO:0000313" key="6">
    <source>
        <dbReference type="Proteomes" id="UP000634179"/>
    </source>
</evidence>
<proteinExistence type="inferred from homology"/>
<dbReference type="Gene3D" id="3.30.700.10">
    <property type="entry name" value="Glycoprotein, Type 4 Pilin"/>
    <property type="match status" value="1"/>
</dbReference>
<dbReference type="InterPro" id="IPR001082">
    <property type="entry name" value="Pilin"/>
</dbReference>
<dbReference type="EMBL" id="JADUOV010000020">
    <property type="protein sequence ID" value="MBH1792194.1"/>
    <property type="molecule type" value="Genomic_DNA"/>
</dbReference>
<dbReference type="GeneID" id="93742352"/>
<keyword evidence="3" id="KW-0281">Fimbrium</keyword>
<evidence type="ECO:0000256" key="1">
    <source>
        <dbReference type="ARBA" id="ARBA00005233"/>
    </source>
</evidence>
<dbReference type="PANTHER" id="PTHR30093">
    <property type="entry name" value="GENERAL SECRETION PATHWAY PROTEIN G"/>
    <property type="match status" value="1"/>
</dbReference>
<dbReference type="RefSeq" id="WP_032957219.1">
    <property type="nucleotide sequence ID" value="NZ_JAAAFB010000016.1"/>
</dbReference>
<accession>A0AA40Y7F5</accession>
<protein>
    <submittedName>
        <fullName evidence="5">Pilin</fullName>
    </submittedName>
</protein>
<dbReference type="Pfam" id="PF00114">
    <property type="entry name" value="Pilin"/>
    <property type="match status" value="1"/>
</dbReference>
<dbReference type="InterPro" id="IPR045584">
    <property type="entry name" value="Pilin-like"/>
</dbReference>
<comment type="caution">
    <text evidence="5">The sequence shown here is derived from an EMBL/GenBank/DDBJ whole genome shotgun (WGS) entry which is preliminary data.</text>
</comment>
<dbReference type="GO" id="GO:0044096">
    <property type="term" value="C:type IV pilus"/>
    <property type="evidence" value="ECO:0007669"/>
    <property type="project" value="TreeGrafter"/>
</dbReference>
<evidence type="ECO:0000313" key="5">
    <source>
        <dbReference type="EMBL" id="MBH1792194.1"/>
    </source>
</evidence>
<reference evidence="5" key="1">
    <citation type="submission" date="2020-11" db="EMBL/GenBank/DDBJ databases">
        <title>Enhanced detection system for hospital associated transmission using whole genome sequencing surveillance.</title>
        <authorList>
            <person name="Harrison L.H."/>
            <person name="Van Tyne D."/>
            <person name="Marsh J.W."/>
            <person name="Griffith M.P."/>
            <person name="Snyder D.J."/>
            <person name="Cooper V.S."/>
            <person name="Mustapha M."/>
        </authorList>
    </citation>
    <scope>NUCLEOTIDE SEQUENCE</scope>
    <source>
        <strain evidence="5">STEN00053</strain>
    </source>
</reference>
<dbReference type="SUPFAM" id="SSF54523">
    <property type="entry name" value="Pili subunits"/>
    <property type="match status" value="1"/>
</dbReference>
<dbReference type="GO" id="GO:0007155">
    <property type="term" value="P:cell adhesion"/>
    <property type="evidence" value="ECO:0007669"/>
    <property type="project" value="InterPro"/>
</dbReference>
<dbReference type="NCBIfam" id="TIGR02532">
    <property type="entry name" value="IV_pilin_GFxxxE"/>
    <property type="match status" value="1"/>
</dbReference>
<dbReference type="PROSITE" id="PS00409">
    <property type="entry name" value="PROKAR_NTER_METHYL"/>
    <property type="match status" value="1"/>
</dbReference>
<organism evidence="5 6">
    <name type="scientific">Stenotrophomonas maltophilia</name>
    <name type="common">Pseudomonas maltophilia</name>
    <name type="synonym">Xanthomonas maltophilia</name>
    <dbReference type="NCBI Taxonomy" id="40324"/>
    <lineage>
        <taxon>Bacteria</taxon>
        <taxon>Pseudomonadati</taxon>
        <taxon>Pseudomonadota</taxon>
        <taxon>Gammaproteobacteria</taxon>
        <taxon>Lysobacterales</taxon>
        <taxon>Lysobacteraceae</taxon>
        <taxon>Stenotrophomonas</taxon>
        <taxon>Stenotrophomonas maltophilia group</taxon>
    </lineage>
</organism>
<gene>
    <name evidence="5" type="ORF">I5V89_20260</name>
</gene>
<evidence type="ECO:0000256" key="3">
    <source>
        <dbReference type="RuleBase" id="RU000389"/>
    </source>
</evidence>